<evidence type="ECO:0000313" key="3">
    <source>
        <dbReference type="EMBL" id="KUI56880.1"/>
    </source>
</evidence>
<feature type="region of interest" description="Disordered" evidence="1">
    <location>
        <begin position="1"/>
        <end position="55"/>
    </location>
</feature>
<dbReference type="PANTHER" id="PTHR20923">
    <property type="entry name" value="BAT4 PROTEIN-RELATED"/>
    <property type="match status" value="1"/>
</dbReference>
<dbReference type="SMART" id="SM00443">
    <property type="entry name" value="G_patch"/>
    <property type="match status" value="1"/>
</dbReference>
<dbReference type="InterPro" id="IPR000467">
    <property type="entry name" value="G_patch_dom"/>
</dbReference>
<organism evidence="3 4">
    <name type="scientific">Cytospora mali</name>
    <name type="common">Apple Valsa canker fungus</name>
    <name type="synonym">Valsa mali</name>
    <dbReference type="NCBI Taxonomy" id="578113"/>
    <lineage>
        <taxon>Eukaryota</taxon>
        <taxon>Fungi</taxon>
        <taxon>Dikarya</taxon>
        <taxon>Ascomycota</taxon>
        <taxon>Pezizomycotina</taxon>
        <taxon>Sordariomycetes</taxon>
        <taxon>Sordariomycetidae</taxon>
        <taxon>Diaporthales</taxon>
        <taxon>Cytosporaceae</taxon>
        <taxon>Cytospora</taxon>
    </lineage>
</organism>
<dbReference type="InterPro" id="IPR039146">
    <property type="entry name" value="GPANK1"/>
</dbReference>
<feature type="domain" description="G-patch" evidence="2">
    <location>
        <begin position="134"/>
        <end position="182"/>
    </location>
</feature>
<dbReference type="GO" id="GO:0003676">
    <property type="term" value="F:nucleic acid binding"/>
    <property type="evidence" value="ECO:0007669"/>
    <property type="project" value="InterPro"/>
</dbReference>
<reference evidence="4" key="1">
    <citation type="submission" date="2014-12" db="EMBL/GenBank/DDBJ databases">
        <title>Genome Sequence of Valsa Canker Pathogens Uncovers a Specific Adaption of Colonization on Woody Bark.</title>
        <authorList>
            <person name="Yin Z."/>
            <person name="Liu H."/>
            <person name="Gao X."/>
            <person name="Li Z."/>
            <person name="Song N."/>
            <person name="Ke X."/>
            <person name="Dai Q."/>
            <person name="Wu Y."/>
            <person name="Sun Y."/>
            <person name="Xu J.-R."/>
            <person name="Kang Z.K."/>
            <person name="Wang L."/>
            <person name="Huang L."/>
        </authorList>
    </citation>
    <scope>NUCLEOTIDE SEQUENCE [LARGE SCALE GENOMIC DNA]</scope>
    <source>
        <strain evidence="4">SXYL134</strain>
    </source>
</reference>
<dbReference type="PROSITE" id="PS50174">
    <property type="entry name" value="G_PATCH"/>
    <property type="match status" value="1"/>
</dbReference>
<keyword evidence="4" id="KW-1185">Reference proteome</keyword>
<dbReference type="PANTHER" id="PTHR20923:SF1">
    <property type="entry name" value="G PATCH DOMAIN AND ANKYRIN REPEAT-CONTAINING PROTEIN 1"/>
    <property type="match status" value="1"/>
</dbReference>
<feature type="region of interest" description="Disordered" evidence="1">
    <location>
        <begin position="144"/>
        <end position="171"/>
    </location>
</feature>
<dbReference type="Proteomes" id="UP000078576">
    <property type="component" value="Unassembled WGS sequence"/>
</dbReference>
<evidence type="ECO:0000313" key="4">
    <source>
        <dbReference type="Proteomes" id="UP000078576"/>
    </source>
</evidence>
<proteinExistence type="predicted"/>
<name>A0A194UYV1_CYTMA</name>
<dbReference type="OrthoDB" id="20282at2759"/>
<protein>
    <recommendedName>
        <fullName evidence="2">G-patch domain-containing protein</fullName>
    </recommendedName>
</protein>
<feature type="compositionally biased region" description="Acidic residues" evidence="1">
    <location>
        <begin position="1"/>
        <end position="15"/>
    </location>
</feature>
<gene>
    <name evidence="3" type="ORF">VP1G_04150</name>
</gene>
<dbReference type="Pfam" id="PF01585">
    <property type="entry name" value="G-patch"/>
    <property type="match status" value="1"/>
</dbReference>
<evidence type="ECO:0000259" key="2">
    <source>
        <dbReference type="PROSITE" id="PS50174"/>
    </source>
</evidence>
<accession>A0A194UYV1</accession>
<dbReference type="AlphaFoldDB" id="A0A194UYV1"/>
<dbReference type="EMBL" id="KN714693">
    <property type="protein sequence ID" value="KUI56880.1"/>
    <property type="molecule type" value="Genomic_DNA"/>
</dbReference>
<sequence length="234" mass="25478">MSASENEFDDLDDEIPLQHRKPFGSGLRRNEIKFVPASSEDPKVTKQTGGKPHGQSVSAFYLSMVLKKNPETATQQTSKVEEPAVELCDICRMPVTAASKTNSSSSTTEGGHHEASIAHQVCLTHSHPPSALDRSRMGLSVLESQGWDPDSRSGLGAAGQGVQHPIKVKPKADNLGIGVVVPKDFGVKKEKEKPKLLDAKKVRKMAAEDRKRADKLQRQIFGRADLERYLGDGS</sequence>
<evidence type="ECO:0000256" key="1">
    <source>
        <dbReference type="SAM" id="MobiDB-lite"/>
    </source>
</evidence>
<dbReference type="STRING" id="694573.A0A194UYV1"/>